<protein>
    <submittedName>
        <fullName evidence="1">Uncharacterized protein</fullName>
    </submittedName>
</protein>
<proteinExistence type="predicted"/>
<dbReference type="Proteomes" id="UP001430953">
    <property type="component" value="Unassembled WGS sequence"/>
</dbReference>
<organism evidence="1 2">
    <name type="scientific">Cardiocondyla obscurior</name>
    <dbReference type="NCBI Taxonomy" id="286306"/>
    <lineage>
        <taxon>Eukaryota</taxon>
        <taxon>Metazoa</taxon>
        <taxon>Ecdysozoa</taxon>
        <taxon>Arthropoda</taxon>
        <taxon>Hexapoda</taxon>
        <taxon>Insecta</taxon>
        <taxon>Pterygota</taxon>
        <taxon>Neoptera</taxon>
        <taxon>Endopterygota</taxon>
        <taxon>Hymenoptera</taxon>
        <taxon>Apocrita</taxon>
        <taxon>Aculeata</taxon>
        <taxon>Formicoidea</taxon>
        <taxon>Formicidae</taxon>
        <taxon>Myrmicinae</taxon>
        <taxon>Cardiocondyla</taxon>
    </lineage>
</organism>
<evidence type="ECO:0000313" key="1">
    <source>
        <dbReference type="EMBL" id="KAL0126525.1"/>
    </source>
</evidence>
<evidence type="ECO:0000313" key="2">
    <source>
        <dbReference type="Proteomes" id="UP001430953"/>
    </source>
</evidence>
<accession>A0AAW2GIU1</accession>
<comment type="caution">
    <text evidence="1">The sequence shown here is derived from an EMBL/GenBank/DDBJ whole genome shotgun (WGS) entry which is preliminary data.</text>
</comment>
<name>A0AAW2GIU1_9HYME</name>
<dbReference type="EMBL" id="JADYXP020000004">
    <property type="protein sequence ID" value="KAL0126525.1"/>
    <property type="molecule type" value="Genomic_DNA"/>
</dbReference>
<keyword evidence="2" id="KW-1185">Reference proteome</keyword>
<gene>
    <name evidence="1" type="ORF">PUN28_005120</name>
</gene>
<reference evidence="1 2" key="1">
    <citation type="submission" date="2023-03" db="EMBL/GenBank/DDBJ databases">
        <title>High recombination rates correlate with genetic variation in Cardiocondyla obscurior ants.</title>
        <authorList>
            <person name="Errbii M."/>
        </authorList>
    </citation>
    <scope>NUCLEOTIDE SEQUENCE [LARGE SCALE GENOMIC DNA]</scope>
    <source>
        <strain evidence="1">Alpha-2009</strain>
        <tissue evidence="1">Whole body</tissue>
    </source>
</reference>
<dbReference type="AlphaFoldDB" id="A0AAW2GIU1"/>
<sequence>MLIAVVPSPLGHSSSTTVFWYRFLRDVQPSDVQSRAYGEIIFYNSGPAVRFISLKPGTICVKRVNQQKYETRFVARGRRSGTAR</sequence>